<sequence length="196" mass="22187">MARRNRVSPTGDLFETSHRGTLFGNRGVLHNPNGAIVRRAQVRRWITCELQFRGRRRPIMALGRYTELFFLDEAVALAAGHRPCAECRRADYLRYRELWPSTEEPLSADAMDRALDAERALVDGQRRTTSMTNPPHGSFITVDHEHWLVAHNQLHLWTPAGYTETRPLPDSPVAVLTPPTTVAILTAGYTPRLNLP</sequence>
<proteinExistence type="predicted"/>
<evidence type="ECO:0000313" key="1">
    <source>
        <dbReference type="EMBL" id="GLW91747.1"/>
    </source>
</evidence>
<dbReference type="RefSeq" id="WP_285610529.1">
    <property type="nucleotide sequence ID" value="NZ_BSSD01000003.1"/>
</dbReference>
<keyword evidence="2" id="KW-1185">Reference proteome</keyword>
<evidence type="ECO:0000313" key="2">
    <source>
        <dbReference type="Proteomes" id="UP001165042"/>
    </source>
</evidence>
<dbReference type="AlphaFoldDB" id="A0A9W6QNF8"/>
<accession>A0A9W6QNF8</accession>
<dbReference type="EMBL" id="BSSD01000003">
    <property type="protein sequence ID" value="GLW91747.1"/>
    <property type="molecule type" value="Genomic_DNA"/>
</dbReference>
<gene>
    <name evidence="1" type="ORF">Aglo03_25630</name>
</gene>
<reference evidence="1" key="1">
    <citation type="submission" date="2023-02" db="EMBL/GenBank/DDBJ databases">
        <title>Actinokineospora globicatena NBRC 15670.</title>
        <authorList>
            <person name="Ichikawa N."/>
            <person name="Sato H."/>
            <person name="Tonouchi N."/>
        </authorList>
    </citation>
    <scope>NUCLEOTIDE SEQUENCE</scope>
    <source>
        <strain evidence="1">NBRC 15670</strain>
    </source>
</reference>
<dbReference type="Proteomes" id="UP001165042">
    <property type="component" value="Unassembled WGS sequence"/>
</dbReference>
<name>A0A9W6QNF8_9PSEU</name>
<comment type="caution">
    <text evidence="1">The sequence shown here is derived from an EMBL/GenBank/DDBJ whole genome shotgun (WGS) entry which is preliminary data.</text>
</comment>
<protein>
    <submittedName>
        <fullName evidence="1">Uncharacterized protein</fullName>
    </submittedName>
</protein>
<organism evidence="1 2">
    <name type="scientific">Actinokineospora globicatena</name>
    <dbReference type="NCBI Taxonomy" id="103729"/>
    <lineage>
        <taxon>Bacteria</taxon>
        <taxon>Bacillati</taxon>
        <taxon>Actinomycetota</taxon>
        <taxon>Actinomycetes</taxon>
        <taxon>Pseudonocardiales</taxon>
        <taxon>Pseudonocardiaceae</taxon>
        <taxon>Actinokineospora</taxon>
    </lineage>
</organism>